<dbReference type="Pfam" id="PF15976">
    <property type="entry name" value="CooC_C"/>
    <property type="match status" value="1"/>
</dbReference>
<accession>A0A2T3NMV0</accession>
<evidence type="ECO:0000313" key="3">
    <source>
        <dbReference type="Proteomes" id="UP000241771"/>
    </source>
</evidence>
<organism evidence="2 3">
    <name type="scientific">Photobacterium sanctipauli</name>
    <dbReference type="NCBI Taxonomy" id="1342794"/>
    <lineage>
        <taxon>Bacteria</taxon>
        <taxon>Pseudomonadati</taxon>
        <taxon>Pseudomonadota</taxon>
        <taxon>Gammaproteobacteria</taxon>
        <taxon>Vibrionales</taxon>
        <taxon>Vibrionaceae</taxon>
        <taxon>Photobacterium</taxon>
    </lineage>
</organism>
<dbReference type="InterPro" id="IPR031917">
    <property type="entry name" value="Pilus_assem_C"/>
</dbReference>
<sequence length="927" mass="103652">MNRWIVLFYCVPSIVLAQVPDGFEDLFAEEEVRARVSLNDQISITVPATMGMGSATIMEQSKAELVQFLERNYVSRKHSGSIVAELITGVSDSIHCPGRRATCQVADSGRGEVQYVVVNEQNTLRILVPDSAMVSVQNNKRYINQSPGRNALVMHNRLSINGGSEGNPQAYYQNEAVLGMFGGYLQADLNATTDENNSEGDYVYLDELAGHYLNENHRLKLGFTSENVPRIWNGTAFLDTREDLSVLEAAAGTTRELEFVNDEQRPRIYFSVGQAGRLFVRREDGTPVLERNVTAGQHFVSYNDLPSGISTLTFEVRAGERVLYEEVHKVYNTPSTRMTAGDWDYFVAAGKLYDQEVVHNELLARNVDDYQHDAFSEFRVATQLNDDFKLGLGVFNTSQDYFAKAALAYQPTNDISVEALYGQFGDESYYLQSTFRLFGLNLNASRFADRTDTPEEMTFSNYLFGYGSNRELSANYVVPIGQGRAYFNYSYLESELLTSVLIDNDEELLTEYESVTAGYTFSAWRRSTVDVSAMYTNDKDDIGIEHDELTFRLSVSIPLSRSAYASYSVSADDDQHLHRIAAGNSYTLSPDASVNMEVGASYDNLEDLEDDFGFDASVSGNYDNDYLTSSAFVYGDEDNFNVSANLNSTTVVTSNGVYQTRDKADAYLVVENTSAATAVSIDEGQRDFLTVANLKGNGQHAGRILLDSDEVIHPLERYREYQVTLDEAASDYHNLGDSNASASSYPGTLIRLDVDMREIKSYISTFDDIEGNPVNTVECRGQGCVDVEVLAEGVFKFRVSAGMPFELRTSAQCCLIPSPETFSTQNLGRNFCMPVFDEERDGLRLSRSESGAYYYYVGEFIDETLIKAYEQRLEGEPMTFIRRTVGGRTFLFIEAPERLVNTQREVIVALGQYALEETLDTPTFVTR</sequence>
<name>A0A2T3NMV0_9GAMM</name>
<reference evidence="2 3" key="1">
    <citation type="submission" date="2018-01" db="EMBL/GenBank/DDBJ databases">
        <title>Whole genome sequencing of Histamine producing bacteria.</title>
        <authorList>
            <person name="Butler K."/>
        </authorList>
    </citation>
    <scope>NUCLEOTIDE SEQUENCE [LARGE SCALE GENOMIC DNA]</scope>
    <source>
        <strain evidence="2 3">DSM 100436</strain>
    </source>
</reference>
<feature type="domain" description="Pilus assembly protein C-terminal" evidence="1">
    <location>
        <begin position="745"/>
        <end position="833"/>
    </location>
</feature>
<proteinExistence type="predicted"/>
<evidence type="ECO:0000313" key="2">
    <source>
        <dbReference type="EMBL" id="PSW16844.1"/>
    </source>
</evidence>
<dbReference type="Proteomes" id="UP000241771">
    <property type="component" value="Unassembled WGS sequence"/>
</dbReference>
<dbReference type="AlphaFoldDB" id="A0A2T3NMV0"/>
<dbReference type="RefSeq" id="WP_081878970.1">
    <property type="nucleotide sequence ID" value="NZ_JGVO01000511.1"/>
</dbReference>
<protein>
    <recommendedName>
        <fullName evidence="1">Pilus assembly protein C-terminal domain-containing protein</fullName>
    </recommendedName>
</protein>
<dbReference type="EMBL" id="PYMA01000016">
    <property type="protein sequence ID" value="PSW16844.1"/>
    <property type="molecule type" value="Genomic_DNA"/>
</dbReference>
<keyword evidence="3" id="KW-1185">Reference proteome</keyword>
<evidence type="ECO:0000259" key="1">
    <source>
        <dbReference type="Pfam" id="PF15976"/>
    </source>
</evidence>
<gene>
    <name evidence="2" type="ORF">C9I98_20020</name>
</gene>
<comment type="caution">
    <text evidence="2">The sequence shown here is derived from an EMBL/GenBank/DDBJ whole genome shotgun (WGS) entry which is preliminary data.</text>
</comment>
<dbReference type="OrthoDB" id="5869242at2"/>